<gene>
    <name evidence="1" type="ORF">DFA_10300</name>
</gene>
<name>F4Q9U2_CACFS</name>
<organism evidence="1 2">
    <name type="scientific">Cavenderia fasciculata</name>
    <name type="common">Slime mold</name>
    <name type="synonym">Dictyostelium fasciculatum</name>
    <dbReference type="NCBI Taxonomy" id="261658"/>
    <lineage>
        <taxon>Eukaryota</taxon>
        <taxon>Amoebozoa</taxon>
        <taxon>Evosea</taxon>
        <taxon>Eumycetozoa</taxon>
        <taxon>Dictyostelia</taxon>
        <taxon>Acytosteliales</taxon>
        <taxon>Cavenderiaceae</taxon>
        <taxon>Cavenderia</taxon>
    </lineage>
</organism>
<protein>
    <submittedName>
        <fullName evidence="1">Uncharacterized protein</fullName>
    </submittedName>
</protein>
<proteinExistence type="predicted"/>
<dbReference type="GeneID" id="14867560"/>
<dbReference type="Proteomes" id="UP000007797">
    <property type="component" value="Unassembled WGS sequence"/>
</dbReference>
<dbReference type="RefSeq" id="XP_004354203.1">
    <property type="nucleotide sequence ID" value="XM_004354151.1"/>
</dbReference>
<evidence type="ECO:0000313" key="1">
    <source>
        <dbReference type="EMBL" id="EGG15461.1"/>
    </source>
</evidence>
<dbReference type="AlphaFoldDB" id="F4Q9U2"/>
<sequence length="719" mass="85418">MEDTNRIEKNKIKVQSHSISTQVFKFILNQSYLRRLIFNHVSSIHKQLEITTVKVSSLYTLIDYIRYGLNDLFFKHIDQLWSLMFPDDGRYRNDNNGRLTRIITTSIDYHNDIVLEYLLNRIKKEIGPFQTMVRINYDHTKTFLGSYQIVNCISANIFKLLVDDNVFIESDDLLQRMAKTTFTVIGDTDTIQNLFQRYKLKNLCYLFADTTNDNKTITIFKYKNDYELIQVYNVVKKDPQFNDWRQHLVPLLSPFSTKNTIENERKRALFKNRSSFWSKELFAKFGNATDLDFLQYNIVAIWWVQVCYMPNKFKRIHPIFCSRRYIDLLSMHRYSILSNTYSQIVRSTLQQAPIGKEYEELDYLLNSSFGQQLTINLVDAFESIIDHMGGDDSQHLIERLVAHVHQHPNRCALPVKSISKFINSNHPGRDQFISFVRTITNEILPDLYKFPYNPMPHLLHPSIVASISKQFDGYSYYFLTSAAMSNDFELYKRIYKLLGKNPLRMDHYSIKMILSIINAGYHEIASQILDFNPPIKLLPPPQGKMPLKKCINLLFPLCFSFIMAGYWKSANTLIEIVQPKKQHEIIYYAIELTDDQFSSLWKRYSKDIEISKWLDYPMHHLKHLKYDQKFFNHLQRIYNHIKQDQLDQYQFIKYPMNPPPLIIEYIGIWNQCLQNYYFQNNNINNNNNNNRIVNNYTQKEYEDFMSWAIEFGFIIPKLE</sequence>
<dbReference type="KEGG" id="dfa:DFA_10300"/>
<evidence type="ECO:0000313" key="2">
    <source>
        <dbReference type="Proteomes" id="UP000007797"/>
    </source>
</evidence>
<reference evidence="2" key="1">
    <citation type="journal article" date="2011" name="Genome Res.">
        <title>Phylogeny-wide analysis of social amoeba genomes highlights ancient origins for complex intercellular communication.</title>
        <authorList>
            <person name="Heidel A.J."/>
            <person name="Lawal H.M."/>
            <person name="Felder M."/>
            <person name="Schilde C."/>
            <person name="Helps N.R."/>
            <person name="Tunggal B."/>
            <person name="Rivero F."/>
            <person name="John U."/>
            <person name="Schleicher M."/>
            <person name="Eichinger L."/>
            <person name="Platzer M."/>
            <person name="Noegel A.A."/>
            <person name="Schaap P."/>
            <person name="Gloeckner G."/>
        </authorList>
    </citation>
    <scope>NUCLEOTIDE SEQUENCE [LARGE SCALE GENOMIC DNA]</scope>
    <source>
        <strain evidence="2">SH3</strain>
    </source>
</reference>
<dbReference type="EMBL" id="GL883026">
    <property type="protein sequence ID" value="EGG15461.1"/>
    <property type="molecule type" value="Genomic_DNA"/>
</dbReference>
<keyword evidence="2" id="KW-1185">Reference proteome</keyword>
<accession>F4Q9U2</accession>